<reference evidence="1 2" key="1">
    <citation type="submission" date="2019-02" db="EMBL/GenBank/DDBJ databases">
        <title>Deep-cultivation of Planctomycetes and their phenomic and genomic characterization uncovers novel biology.</title>
        <authorList>
            <person name="Wiegand S."/>
            <person name="Jogler M."/>
            <person name="Boedeker C."/>
            <person name="Pinto D."/>
            <person name="Vollmers J."/>
            <person name="Rivas-Marin E."/>
            <person name="Kohn T."/>
            <person name="Peeters S.H."/>
            <person name="Heuer A."/>
            <person name="Rast P."/>
            <person name="Oberbeckmann S."/>
            <person name="Bunk B."/>
            <person name="Jeske O."/>
            <person name="Meyerdierks A."/>
            <person name="Storesund J.E."/>
            <person name="Kallscheuer N."/>
            <person name="Luecker S."/>
            <person name="Lage O.M."/>
            <person name="Pohl T."/>
            <person name="Merkel B.J."/>
            <person name="Hornburger P."/>
            <person name="Mueller R.-W."/>
            <person name="Bruemmer F."/>
            <person name="Labrenz M."/>
            <person name="Spormann A.M."/>
            <person name="Op den Camp H."/>
            <person name="Overmann J."/>
            <person name="Amann R."/>
            <person name="Jetten M.S.M."/>
            <person name="Mascher T."/>
            <person name="Medema M.H."/>
            <person name="Devos D.P."/>
            <person name="Kaster A.-K."/>
            <person name="Ovreas L."/>
            <person name="Rohde M."/>
            <person name="Galperin M.Y."/>
            <person name="Jogler C."/>
        </authorList>
    </citation>
    <scope>NUCLEOTIDE SEQUENCE [LARGE SCALE GENOMIC DNA]</scope>
    <source>
        <strain evidence="1 2">V6</strain>
    </source>
</reference>
<proteinExistence type="predicted"/>
<protein>
    <submittedName>
        <fullName evidence="1">Uncharacterized protein</fullName>
    </submittedName>
</protein>
<gene>
    <name evidence="1" type="ORF">V6x_43170</name>
</gene>
<evidence type="ECO:0000313" key="1">
    <source>
        <dbReference type="EMBL" id="QDU04589.1"/>
    </source>
</evidence>
<organism evidence="1 2">
    <name type="scientific">Gimesia chilikensis</name>
    <dbReference type="NCBI Taxonomy" id="2605989"/>
    <lineage>
        <taxon>Bacteria</taxon>
        <taxon>Pseudomonadati</taxon>
        <taxon>Planctomycetota</taxon>
        <taxon>Planctomycetia</taxon>
        <taxon>Planctomycetales</taxon>
        <taxon>Planctomycetaceae</taxon>
        <taxon>Gimesia</taxon>
    </lineage>
</organism>
<dbReference type="AlphaFoldDB" id="A0A517WH49"/>
<sequence>MQQRFVDIEDQQNCLCVIHLVDFMKKPNRCSEAVSMSMRKRRPVVKGLLNHATRAGVWFSLVPAGHSAPRGDIHANSYWFDLTKL</sequence>
<name>A0A517WH49_9PLAN</name>
<evidence type="ECO:0000313" key="2">
    <source>
        <dbReference type="Proteomes" id="UP000320722"/>
    </source>
</evidence>
<dbReference type="EMBL" id="CP036347">
    <property type="protein sequence ID" value="QDU04589.1"/>
    <property type="molecule type" value="Genomic_DNA"/>
</dbReference>
<dbReference type="Proteomes" id="UP000320722">
    <property type="component" value="Chromosome"/>
</dbReference>
<accession>A0A517WH49</accession>